<dbReference type="OrthoDB" id="10493287at2759"/>
<sequence>MFEITPFSNSKGVFRGSETIPREVANLLCIIECLAPEYINLRISCPFTATIKQHNAPILISLLLLKALILLTF</sequence>
<proteinExistence type="predicted"/>
<dbReference type="EMBL" id="LSSM01001623">
    <property type="protein sequence ID" value="OMJ25550.1"/>
    <property type="molecule type" value="Genomic_DNA"/>
</dbReference>
<evidence type="ECO:0000313" key="2">
    <source>
        <dbReference type="Proteomes" id="UP000187429"/>
    </source>
</evidence>
<protein>
    <submittedName>
        <fullName evidence="1">Uncharacterized protein</fullName>
    </submittedName>
</protein>
<dbReference type="Proteomes" id="UP000187429">
    <property type="component" value="Unassembled WGS sequence"/>
</dbReference>
<accession>A0A1R1YF63</accession>
<comment type="caution">
    <text evidence="1">The sequence shown here is derived from an EMBL/GenBank/DDBJ whole genome shotgun (WGS) entry which is preliminary data.</text>
</comment>
<gene>
    <name evidence="1" type="ORF">AYI69_g4249</name>
</gene>
<keyword evidence="2" id="KW-1185">Reference proteome</keyword>
<dbReference type="AlphaFoldDB" id="A0A1R1YF63"/>
<reference evidence="2" key="1">
    <citation type="submission" date="2017-01" db="EMBL/GenBank/DDBJ databases">
        <authorList>
            <person name="Wang Y."/>
            <person name="White M."/>
            <person name="Kvist S."/>
            <person name="Moncalvo J.-M."/>
        </authorList>
    </citation>
    <scope>NUCLEOTIDE SEQUENCE [LARGE SCALE GENOMIC DNA]</scope>
    <source>
        <strain evidence="2">ID-206-W2</strain>
    </source>
</reference>
<name>A0A1R1YF63_9FUNG</name>
<organism evidence="1 2">
    <name type="scientific">Smittium culicis</name>
    <dbReference type="NCBI Taxonomy" id="133412"/>
    <lineage>
        <taxon>Eukaryota</taxon>
        <taxon>Fungi</taxon>
        <taxon>Fungi incertae sedis</taxon>
        <taxon>Zoopagomycota</taxon>
        <taxon>Kickxellomycotina</taxon>
        <taxon>Harpellomycetes</taxon>
        <taxon>Harpellales</taxon>
        <taxon>Legeriomycetaceae</taxon>
        <taxon>Smittium</taxon>
    </lineage>
</organism>
<evidence type="ECO:0000313" key="1">
    <source>
        <dbReference type="EMBL" id="OMJ25550.1"/>
    </source>
</evidence>